<feature type="transmembrane region" description="Helical" evidence="1">
    <location>
        <begin position="117"/>
        <end position="137"/>
    </location>
</feature>
<feature type="transmembrane region" description="Helical" evidence="1">
    <location>
        <begin position="49"/>
        <end position="68"/>
    </location>
</feature>
<accession>A0A1J5R9Z3</accession>
<feature type="transmembrane region" description="Helical" evidence="1">
    <location>
        <begin position="249"/>
        <end position="269"/>
    </location>
</feature>
<feature type="transmembrane region" description="Helical" evidence="1">
    <location>
        <begin position="339"/>
        <end position="363"/>
    </location>
</feature>
<dbReference type="InterPro" id="IPR006976">
    <property type="entry name" value="VanZ-like"/>
</dbReference>
<reference evidence="3" key="1">
    <citation type="submission" date="2016-10" db="EMBL/GenBank/DDBJ databases">
        <title>Sequence of Gallionella enrichment culture.</title>
        <authorList>
            <person name="Poehlein A."/>
            <person name="Muehling M."/>
            <person name="Daniel R."/>
        </authorList>
    </citation>
    <scope>NUCLEOTIDE SEQUENCE</scope>
</reference>
<feature type="transmembrane region" description="Helical" evidence="1">
    <location>
        <begin position="12"/>
        <end position="29"/>
    </location>
</feature>
<name>A0A1J5R9Z3_9ZZZZ</name>
<dbReference type="PANTHER" id="PTHR28008:SF1">
    <property type="entry name" value="DOMAIN PROTEIN, PUTATIVE (AFU_ORTHOLOGUE AFUA_3G10980)-RELATED"/>
    <property type="match status" value="1"/>
</dbReference>
<feature type="transmembrane region" description="Helical" evidence="1">
    <location>
        <begin position="149"/>
        <end position="169"/>
    </location>
</feature>
<feature type="transmembrane region" description="Helical" evidence="1">
    <location>
        <begin position="275"/>
        <end position="296"/>
    </location>
</feature>
<feature type="domain" description="VanZ-like" evidence="2">
    <location>
        <begin position="14"/>
        <end position="130"/>
    </location>
</feature>
<sequence>MNRPPPGFSRYALAAYLLLVLYASLYPFSGWRWQGLSPFDFVTANWPRYITAGDMLTNTAGYFPLGLLTAASLRPRWTGWRAWGLATISSSLLSFSMESLQSFLPVRVSSNVDWATNTLGAALGAALAVWLLPRLALSQKTRDLRERWLTRDASFGLLLLVVWPLALLWPPPALFATGQVIGSLSQSLSDAMQIAPPFARWFNSDALLALSTPRPMGSAQQVWIAASMLMAVLWTSASISRPTAPRARIALALTAAGLLAITLSAVLGFGPEHALAWATPAALQGLGVGLTLGLPLTHLPRRLCAAFALAALLCGLWWVNQAGPDPYYAQNLQTWSQGLFIRMFGMPQWLSWLWPYVTGLYLLGRIARPGPHN</sequence>
<dbReference type="EMBL" id="MLJW01000355">
    <property type="protein sequence ID" value="OIQ88855.1"/>
    <property type="molecule type" value="Genomic_DNA"/>
</dbReference>
<evidence type="ECO:0000313" key="3">
    <source>
        <dbReference type="EMBL" id="OIQ88855.1"/>
    </source>
</evidence>
<protein>
    <submittedName>
        <fullName evidence="3">VanZ like family protein</fullName>
    </submittedName>
</protein>
<keyword evidence="1" id="KW-1133">Transmembrane helix</keyword>
<comment type="caution">
    <text evidence="3">The sequence shown here is derived from an EMBL/GenBank/DDBJ whole genome shotgun (WGS) entry which is preliminary data.</text>
</comment>
<keyword evidence="1" id="KW-0812">Transmembrane</keyword>
<organism evidence="3">
    <name type="scientific">mine drainage metagenome</name>
    <dbReference type="NCBI Taxonomy" id="410659"/>
    <lineage>
        <taxon>unclassified sequences</taxon>
        <taxon>metagenomes</taxon>
        <taxon>ecological metagenomes</taxon>
    </lineage>
</organism>
<dbReference type="Pfam" id="PF04892">
    <property type="entry name" value="VanZ"/>
    <property type="match status" value="1"/>
</dbReference>
<dbReference type="PANTHER" id="PTHR28008">
    <property type="entry name" value="DOMAIN PROTEIN, PUTATIVE (AFU_ORTHOLOGUE AFUA_3G10980)-RELATED"/>
    <property type="match status" value="1"/>
</dbReference>
<keyword evidence="1" id="KW-0472">Membrane</keyword>
<feature type="transmembrane region" description="Helical" evidence="1">
    <location>
        <begin position="220"/>
        <end position="237"/>
    </location>
</feature>
<feature type="transmembrane region" description="Helical" evidence="1">
    <location>
        <begin position="303"/>
        <end position="319"/>
    </location>
</feature>
<gene>
    <name evidence="3" type="ORF">GALL_292780</name>
</gene>
<evidence type="ECO:0000259" key="2">
    <source>
        <dbReference type="Pfam" id="PF04892"/>
    </source>
</evidence>
<feature type="transmembrane region" description="Helical" evidence="1">
    <location>
        <begin position="80"/>
        <end position="97"/>
    </location>
</feature>
<dbReference type="AlphaFoldDB" id="A0A1J5R9Z3"/>
<evidence type="ECO:0000256" key="1">
    <source>
        <dbReference type="SAM" id="Phobius"/>
    </source>
</evidence>
<proteinExistence type="predicted"/>